<accession>A0ABU3RMM1</accession>
<reference evidence="1 2" key="1">
    <citation type="submission" date="2023-10" db="EMBL/GenBank/DDBJ databases">
        <title>Paenibacillus strain PFR10 Genome sequencing and assembly.</title>
        <authorList>
            <person name="Kim I."/>
        </authorList>
    </citation>
    <scope>NUCLEOTIDE SEQUENCE [LARGE SCALE GENOMIC DNA]</scope>
    <source>
        <strain evidence="1 2">PFR10</strain>
    </source>
</reference>
<dbReference type="RefSeq" id="WP_315955046.1">
    <property type="nucleotide sequence ID" value="NZ_JAWCUD010000012.1"/>
</dbReference>
<dbReference type="Proteomes" id="UP001260980">
    <property type="component" value="Unassembled WGS sequence"/>
</dbReference>
<dbReference type="EMBL" id="JAWCUD010000012">
    <property type="protein sequence ID" value="MDU0205092.1"/>
    <property type="molecule type" value="Genomic_DNA"/>
</dbReference>
<evidence type="ECO:0000313" key="2">
    <source>
        <dbReference type="Proteomes" id="UP001260980"/>
    </source>
</evidence>
<gene>
    <name evidence="1" type="ORF">RQP52_28815</name>
</gene>
<proteinExistence type="predicted"/>
<keyword evidence="2" id="KW-1185">Reference proteome</keyword>
<dbReference type="InterPro" id="IPR058870">
    <property type="entry name" value="YuzC"/>
</dbReference>
<protein>
    <submittedName>
        <fullName evidence="1">Uncharacterized protein</fullName>
    </submittedName>
</protein>
<evidence type="ECO:0000313" key="1">
    <source>
        <dbReference type="EMBL" id="MDU0205092.1"/>
    </source>
</evidence>
<comment type="caution">
    <text evidence="1">The sequence shown here is derived from an EMBL/GenBank/DDBJ whole genome shotgun (WGS) entry which is preliminary data.</text>
</comment>
<sequence>MYNYPAYFIPQQPLYRHSPTVSASSYIRLNGQYEHQDQLEVWTGWEQHFPYFHTNTIIPRDYPTVDSKILSNSIASSHHLLKDASLLIQKLSEPAIAHELMTHAQQGNQKEVDRIVHSFGVKSAVVTSYSPSSVKFTIDPQTPDIPCCEVTLALKWGQ</sequence>
<organism evidence="1 2">
    <name type="scientific">Paenibacillus violae</name>
    <dbReference type="NCBI Taxonomy" id="3077234"/>
    <lineage>
        <taxon>Bacteria</taxon>
        <taxon>Bacillati</taxon>
        <taxon>Bacillota</taxon>
        <taxon>Bacilli</taxon>
        <taxon>Bacillales</taxon>
        <taxon>Paenibacillaceae</taxon>
        <taxon>Paenibacillus</taxon>
    </lineage>
</organism>
<name>A0ABU3RMM1_9BACL</name>
<dbReference type="Pfam" id="PF26344">
    <property type="entry name" value="YuzC"/>
    <property type="match status" value="1"/>
</dbReference>